<gene>
    <name evidence="1" type="ORF">TWF102_005774</name>
</gene>
<comment type="caution">
    <text evidence="1">The sequence shown here is derived from an EMBL/GenBank/DDBJ whole genome shotgun (WGS) entry which is preliminary data.</text>
</comment>
<protein>
    <submittedName>
        <fullName evidence="1">Uncharacterized protein</fullName>
    </submittedName>
</protein>
<evidence type="ECO:0000313" key="2">
    <source>
        <dbReference type="Proteomes" id="UP000475325"/>
    </source>
</evidence>
<dbReference type="AlphaFoldDB" id="A0A7C8JMP7"/>
<sequence length="84" mass="9833">MSQRYLHTQPINFRYITTADMILGFLKGWFPDEYKYFTIIEPEDHGAGKWILIGPWILSKEQILTMQARAAEMHHAAQGEESTY</sequence>
<dbReference type="Proteomes" id="UP000475325">
    <property type="component" value="Unassembled WGS sequence"/>
</dbReference>
<organism evidence="1 2">
    <name type="scientific">Orbilia oligospora</name>
    <name type="common">Nematode-trapping fungus</name>
    <name type="synonym">Arthrobotrys oligospora</name>
    <dbReference type="NCBI Taxonomy" id="2813651"/>
    <lineage>
        <taxon>Eukaryota</taxon>
        <taxon>Fungi</taxon>
        <taxon>Dikarya</taxon>
        <taxon>Ascomycota</taxon>
        <taxon>Pezizomycotina</taxon>
        <taxon>Orbiliomycetes</taxon>
        <taxon>Orbiliales</taxon>
        <taxon>Orbiliaceae</taxon>
        <taxon>Orbilia</taxon>
    </lineage>
</organism>
<evidence type="ECO:0000313" key="1">
    <source>
        <dbReference type="EMBL" id="KAF3112026.1"/>
    </source>
</evidence>
<proteinExistence type="predicted"/>
<accession>A0A7C8JMP7</accession>
<reference evidence="1 2" key="1">
    <citation type="submission" date="2019-06" db="EMBL/GenBank/DDBJ databases">
        <authorList>
            <person name="Palmer J.M."/>
        </authorList>
    </citation>
    <scope>NUCLEOTIDE SEQUENCE [LARGE SCALE GENOMIC DNA]</scope>
    <source>
        <strain evidence="1 2">TWF102</strain>
    </source>
</reference>
<name>A0A7C8JMP7_ORBOL</name>
<dbReference type="EMBL" id="WIQW01000003">
    <property type="protein sequence ID" value="KAF3112026.1"/>
    <property type="molecule type" value="Genomic_DNA"/>
</dbReference>